<dbReference type="SUPFAM" id="SSF55469">
    <property type="entry name" value="FMN-dependent nitroreductase-like"/>
    <property type="match status" value="1"/>
</dbReference>
<dbReference type="CDD" id="cd02062">
    <property type="entry name" value="Nitro_FMN_reductase"/>
    <property type="match status" value="1"/>
</dbReference>
<dbReference type="PANTHER" id="PTHR43673">
    <property type="entry name" value="NAD(P)H NITROREDUCTASE YDGI-RELATED"/>
    <property type="match status" value="1"/>
</dbReference>
<keyword evidence="2" id="KW-0560">Oxidoreductase</keyword>
<comment type="similarity">
    <text evidence="1">Belongs to the nitroreductase family.</text>
</comment>
<gene>
    <name evidence="5" type="ORF">BN000_03482</name>
</gene>
<dbReference type="Gene3D" id="3.40.109.10">
    <property type="entry name" value="NADH Oxidase"/>
    <property type="match status" value="1"/>
</dbReference>
<dbReference type="Pfam" id="PF00881">
    <property type="entry name" value="Nitroreductase"/>
    <property type="match status" value="1"/>
</dbReference>
<name>A0A0U1DH61_9MYCO</name>
<evidence type="ECO:0000256" key="2">
    <source>
        <dbReference type="ARBA" id="ARBA00023002"/>
    </source>
</evidence>
<dbReference type="InterPro" id="IPR000415">
    <property type="entry name" value="Nitroreductase-like"/>
</dbReference>
<dbReference type="GO" id="GO:0016491">
    <property type="term" value="F:oxidoreductase activity"/>
    <property type="evidence" value="ECO:0007669"/>
    <property type="project" value="UniProtKB-KW"/>
</dbReference>
<evidence type="ECO:0000256" key="1">
    <source>
        <dbReference type="ARBA" id="ARBA00007118"/>
    </source>
</evidence>
<dbReference type="InterPro" id="IPR029479">
    <property type="entry name" value="Nitroreductase"/>
</dbReference>
<feature type="domain" description="Nitroreductase" evidence="4">
    <location>
        <begin position="37"/>
        <end position="207"/>
    </location>
</feature>
<organism evidence="5 6">
    <name type="scientific">Mycobacterium europaeum</name>
    <dbReference type="NCBI Taxonomy" id="761804"/>
    <lineage>
        <taxon>Bacteria</taxon>
        <taxon>Bacillati</taxon>
        <taxon>Actinomycetota</taxon>
        <taxon>Actinomycetes</taxon>
        <taxon>Mycobacteriales</taxon>
        <taxon>Mycobacteriaceae</taxon>
        <taxon>Mycobacterium</taxon>
        <taxon>Mycobacterium simiae complex</taxon>
    </lineage>
</organism>
<evidence type="ECO:0000313" key="5">
    <source>
        <dbReference type="EMBL" id="CQD16441.1"/>
    </source>
</evidence>
<dbReference type="EMBL" id="CTEC01000002">
    <property type="protein sequence ID" value="CQD16441.1"/>
    <property type="molecule type" value="Genomic_DNA"/>
</dbReference>
<evidence type="ECO:0000256" key="3">
    <source>
        <dbReference type="SAM" id="MobiDB-lite"/>
    </source>
</evidence>
<protein>
    <submittedName>
        <fullName evidence="5">Nitroreductase</fullName>
    </submittedName>
</protein>
<sequence length="234" mass="25513">MAVSTRRMARASGGSAQSISSEEHRMDLATVDELLTTTRSVRRRLDLDRPVGREVILECIRLAMQAPTASNAQDWRWLVITDADKRAAIAEIYRSVGADYLAHAAKEASDPQTRRVYAGALALTETLGKVPVHVIPCLDSRIDNATLLTAASAWASIIPAGWSFLLALRSRGLGSVWTTMHLAREREVAELLGIPDTVTQAALFPVAYTIGTDFRPAARPPAETVTFWDSWGDG</sequence>
<dbReference type="AlphaFoldDB" id="A0A0U1DH61"/>
<feature type="region of interest" description="Disordered" evidence="3">
    <location>
        <begin position="1"/>
        <end position="23"/>
    </location>
</feature>
<dbReference type="PANTHER" id="PTHR43673:SF10">
    <property type="entry name" value="NADH DEHYDROGENASE_NAD(P)H NITROREDUCTASE XCC3605-RELATED"/>
    <property type="match status" value="1"/>
</dbReference>
<keyword evidence="6" id="KW-1185">Reference proteome</keyword>
<evidence type="ECO:0000313" key="6">
    <source>
        <dbReference type="Proteomes" id="UP000199601"/>
    </source>
</evidence>
<accession>A0A0U1DH61</accession>
<evidence type="ECO:0000259" key="4">
    <source>
        <dbReference type="Pfam" id="PF00881"/>
    </source>
</evidence>
<dbReference type="Proteomes" id="UP000199601">
    <property type="component" value="Unassembled WGS sequence"/>
</dbReference>
<reference evidence="6" key="1">
    <citation type="submission" date="2015-03" db="EMBL/GenBank/DDBJ databases">
        <authorList>
            <person name="Urmite Genomes"/>
        </authorList>
    </citation>
    <scope>NUCLEOTIDE SEQUENCE [LARGE SCALE GENOMIC DNA]</scope>
    <source>
        <strain evidence="6">CSUR P1344</strain>
    </source>
</reference>
<proteinExistence type="inferred from homology"/>